<keyword evidence="16" id="KW-1185">Reference proteome</keyword>
<comment type="similarity">
    <text evidence="2">Belongs to the G-protein coupled receptor 2 family. Adhesion G-protein coupled receptor (ADGR) subfamily.</text>
</comment>
<evidence type="ECO:0000256" key="4">
    <source>
        <dbReference type="ARBA" id="ARBA00022729"/>
    </source>
</evidence>
<feature type="transmembrane region" description="Helical" evidence="10">
    <location>
        <begin position="590"/>
        <end position="612"/>
    </location>
</feature>
<feature type="transmembrane region" description="Helical" evidence="10">
    <location>
        <begin position="739"/>
        <end position="761"/>
    </location>
</feature>
<evidence type="ECO:0000313" key="16">
    <source>
        <dbReference type="Proteomes" id="UP000225706"/>
    </source>
</evidence>
<protein>
    <submittedName>
        <fullName evidence="15">Putative G-protein coupled receptor 133</fullName>
    </submittedName>
</protein>
<feature type="region of interest" description="Disordered" evidence="9">
    <location>
        <begin position="281"/>
        <end position="327"/>
    </location>
</feature>
<dbReference type="InterPro" id="IPR017981">
    <property type="entry name" value="GPCR_2-like_7TM"/>
</dbReference>
<dbReference type="PROSITE" id="PS50221">
    <property type="entry name" value="GAIN_B"/>
    <property type="match status" value="1"/>
</dbReference>
<evidence type="ECO:0000256" key="3">
    <source>
        <dbReference type="ARBA" id="ARBA00022692"/>
    </source>
</evidence>
<evidence type="ECO:0000256" key="10">
    <source>
        <dbReference type="SAM" id="Phobius"/>
    </source>
</evidence>
<feature type="transmembrane region" description="Helical" evidence="10">
    <location>
        <begin position="624"/>
        <end position="647"/>
    </location>
</feature>
<dbReference type="InterPro" id="IPR001304">
    <property type="entry name" value="C-type_lectin-like"/>
</dbReference>
<dbReference type="FunFam" id="1.20.1070.10:FF:000058">
    <property type="entry name" value="Adhesion G protein-coupled receptor F5"/>
    <property type="match status" value="1"/>
</dbReference>
<evidence type="ECO:0000256" key="2">
    <source>
        <dbReference type="ARBA" id="ARBA00007343"/>
    </source>
</evidence>
<dbReference type="PROSITE" id="PS00650">
    <property type="entry name" value="G_PROTEIN_RECEP_F2_2"/>
    <property type="match status" value="1"/>
</dbReference>
<comment type="caution">
    <text evidence="15">The sequence shown here is derived from an EMBL/GenBank/DDBJ whole genome shotgun (WGS) entry which is preliminary data.</text>
</comment>
<gene>
    <name evidence="15" type="primary">GPR133</name>
    <name evidence="15" type="ORF">AWC38_SpisGene16747</name>
</gene>
<dbReference type="InterPro" id="IPR016187">
    <property type="entry name" value="CTDL_fold"/>
</dbReference>
<feature type="domain" description="GAIN-B" evidence="13">
    <location>
        <begin position="371"/>
        <end position="511"/>
    </location>
</feature>
<dbReference type="PANTHER" id="PTHR12011:SF347">
    <property type="entry name" value="FI21270P1-RELATED"/>
    <property type="match status" value="1"/>
</dbReference>
<dbReference type="Proteomes" id="UP000225706">
    <property type="component" value="Unassembled WGS sequence"/>
</dbReference>
<evidence type="ECO:0000256" key="8">
    <source>
        <dbReference type="ARBA" id="ARBA00023180"/>
    </source>
</evidence>
<feature type="compositionally biased region" description="Pro residues" evidence="9">
    <location>
        <begin position="299"/>
        <end position="312"/>
    </location>
</feature>
<feature type="signal peptide" evidence="11">
    <location>
        <begin position="1"/>
        <end position="26"/>
    </location>
</feature>
<sequence>MFTTLSISCTLTVIINLMTQLQETECTSISFKNSWYIFSESGKRWEENRDFCRCKGGDLVSIETEQEWKFINKEIQKRSTTDGNHEWDIGLIKKDANWTWVSGIPLTICKWSKGAPSGDGDVGQIYKKSPYGKQGLFNDLAGNRPEAFICEISKGYCRNYSGIPCTLEYGNKSWVQNCNFTDYTCQLKCIISCEGVLNRMLPRFWEEKQSQTYSPLAARCKEIRREKSSLYQICNTTKCNMTSGEKTFAKRQSYTCNRTICGRQCIGIRCTQKCRERKTVASSSTSPSPSLPPTLSSLPPTPSSLPPTPSSLPPTSSSSSPPTSSLSSQKLQKLEAVRVFELFITGIENITKSVKSFSGTEETKTLKRSTFRVAVTFEKFAVNYSKLHTIGRKSAVVIDSQRMGGSEYCNHVFNHPLLVYLPNSYLGSRIMAVTMDPKPNKLRENVILKFRNLRVDGEKKCMFWSGFGESSDGFSESGCQVVTSKSNSEETVCSCNHLTHFAVLVDYNGIPGLTKEDETNLEIITYVGLSLSIVGILLTIILYSFLTDVRQPLSQIRLSLSVSLGAGQVIFLAGVNATENTASCITAAALMQYFLMAAFCWMLVEGFYLYLLVVKVYNISEKMLMYHVMSWGLPIIMVGISLCIAAGKDGIGSYTNDKYCWLSSTNNLIWIFVAFVAFMEVLNIFVLVRVIKEMNELIQPTGEDNHTQQIQLCFKTCAVMIPLLGVTWVFGLLLPLHKAFAYIFTIFNSTQGFLIFVFHCVRDSRIRERLKRKMNTTFPSTDNGRSAKKSSQVNPRDVGNAWAVELQSFHE</sequence>
<dbReference type="InterPro" id="IPR016186">
    <property type="entry name" value="C-type_lectin-like/link_sf"/>
</dbReference>
<feature type="chain" id="PRO_5012202782" evidence="11">
    <location>
        <begin position="27"/>
        <end position="811"/>
    </location>
</feature>
<evidence type="ECO:0000256" key="9">
    <source>
        <dbReference type="SAM" id="MobiDB-lite"/>
    </source>
</evidence>
<dbReference type="GO" id="GO:0004930">
    <property type="term" value="F:G protein-coupled receptor activity"/>
    <property type="evidence" value="ECO:0007669"/>
    <property type="project" value="InterPro"/>
</dbReference>
<dbReference type="OrthoDB" id="7357196at2759"/>
<dbReference type="InterPro" id="IPR017983">
    <property type="entry name" value="GPCR_2_secretin-like_CS"/>
</dbReference>
<dbReference type="Pfam" id="PF01825">
    <property type="entry name" value="GPS"/>
    <property type="match status" value="1"/>
</dbReference>
<proteinExistence type="inferred from homology"/>
<dbReference type="SMART" id="SM00034">
    <property type="entry name" value="CLECT"/>
    <property type="match status" value="1"/>
</dbReference>
<dbReference type="GO" id="GO:0007166">
    <property type="term" value="P:cell surface receptor signaling pathway"/>
    <property type="evidence" value="ECO:0007669"/>
    <property type="project" value="InterPro"/>
</dbReference>
<evidence type="ECO:0000256" key="5">
    <source>
        <dbReference type="ARBA" id="ARBA00022989"/>
    </source>
</evidence>
<comment type="subcellular location">
    <subcellularLocation>
        <location evidence="1">Membrane</location>
        <topology evidence="1">Multi-pass membrane protein</topology>
    </subcellularLocation>
</comment>
<accession>A0A2B4RRH7</accession>
<evidence type="ECO:0000313" key="15">
    <source>
        <dbReference type="EMBL" id="PFX18865.1"/>
    </source>
</evidence>
<dbReference type="Gene3D" id="3.10.100.10">
    <property type="entry name" value="Mannose-Binding Protein A, subunit A"/>
    <property type="match status" value="1"/>
</dbReference>
<keyword evidence="8" id="KW-0325">Glycoprotein</keyword>
<feature type="domain" description="C-type lectin" evidence="12">
    <location>
        <begin position="31"/>
        <end position="151"/>
    </location>
</feature>
<evidence type="ECO:0000259" key="14">
    <source>
        <dbReference type="PROSITE" id="PS50261"/>
    </source>
</evidence>
<dbReference type="AlphaFoldDB" id="A0A2B4RRH7"/>
<dbReference type="Pfam" id="PF00059">
    <property type="entry name" value="Lectin_C"/>
    <property type="match status" value="1"/>
</dbReference>
<feature type="domain" description="G-protein coupled receptors family 2 profile 2" evidence="14">
    <location>
        <begin position="521"/>
        <end position="763"/>
    </location>
</feature>
<feature type="compositionally biased region" description="Low complexity" evidence="9">
    <location>
        <begin position="282"/>
        <end position="298"/>
    </location>
</feature>
<keyword evidence="6 10" id="KW-0472">Membrane</keyword>
<dbReference type="PRINTS" id="PR00249">
    <property type="entry name" value="GPCRSECRETIN"/>
</dbReference>
<evidence type="ECO:0000256" key="6">
    <source>
        <dbReference type="ARBA" id="ARBA00023136"/>
    </source>
</evidence>
<dbReference type="SUPFAM" id="SSF81321">
    <property type="entry name" value="Family A G protein-coupled receptor-like"/>
    <property type="match status" value="1"/>
</dbReference>
<dbReference type="PANTHER" id="PTHR12011">
    <property type="entry name" value="ADHESION G-PROTEIN COUPLED RECEPTOR"/>
    <property type="match status" value="1"/>
</dbReference>
<keyword evidence="15" id="KW-0675">Receptor</keyword>
<evidence type="ECO:0000256" key="11">
    <source>
        <dbReference type="SAM" id="SignalP"/>
    </source>
</evidence>
<dbReference type="InterPro" id="IPR046338">
    <property type="entry name" value="GAIN_dom_sf"/>
</dbReference>
<name>A0A2B4RRH7_STYPI</name>
<evidence type="ECO:0000256" key="1">
    <source>
        <dbReference type="ARBA" id="ARBA00004141"/>
    </source>
</evidence>
<dbReference type="Gene3D" id="1.20.1070.10">
    <property type="entry name" value="Rhodopsin 7-helix transmembrane proteins"/>
    <property type="match status" value="1"/>
</dbReference>
<reference evidence="16" key="1">
    <citation type="journal article" date="2017" name="bioRxiv">
        <title>Comparative analysis of the genomes of Stylophora pistillata and Acropora digitifera provides evidence for extensive differences between species of corals.</title>
        <authorList>
            <person name="Voolstra C.R."/>
            <person name="Li Y."/>
            <person name="Liew Y.J."/>
            <person name="Baumgarten S."/>
            <person name="Zoccola D."/>
            <person name="Flot J.-F."/>
            <person name="Tambutte S."/>
            <person name="Allemand D."/>
            <person name="Aranda M."/>
        </authorList>
    </citation>
    <scope>NUCLEOTIDE SEQUENCE [LARGE SCALE GENOMIC DNA]</scope>
</reference>
<feature type="compositionally biased region" description="Low complexity" evidence="9">
    <location>
        <begin position="313"/>
        <end position="327"/>
    </location>
</feature>
<keyword evidence="3 10" id="KW-0812">Transmembrane</keyword>
<feature type="transmembrane region" description="Helical" evidence="10">
    <location>
        <begin position="523"/>
        <end position="546"/>
    </location>
</feature>
<keyword evidence="5 10" id="KW-1133">Transmembrane helix</keyword>
<dbReference type="STRING" id="50429.A0A2B4RRH7"/>
<dbReference type="EMBL" id="LSMT01000388">
    <property type="protein sequence ID" value="PFX18865.1"/>
    <property type="molecule type" value="Genomic_DNA"/>
</dbReference>
<keyword evidence="7" id="KW-1015">Disulfide bond</keyword>
<dbReference type="InterPro" id="IPR000203">
    <property type="entry name" value="GPS"/>
</dbReference>
<feature type="transmembrane region" description="Helical" evidence="10">
    <location>
        <begin position="558"/>
        <end position="578"/>
    </location>
</feature>
<organism evidence="15 16">
    <name type="scientific">Stylophora pistillata</name>
    <name type="common">Smooth cauliflower coral</name>
    <dbReference type="NCBI Taxonomy" id="50429"/>
    <lineage>
        <taxon>Eukaryota</taxon>
        <taxon>Metazoa</taxon>
        <taxon>Cnidaria</taxon>
        <taxon>Anthozoa</taxon>
        <taxon>Hexacorallia</taxon>
        <taxon>Scleractinia</taxon>
        <taxon>Astrocoeniina</taxon>
        <taxon>Pocilloporidae</taxon>
        <taxon>Stylophora</taxon>
    </lineage>
</organism>
<dbReference type="InterPro" id="IPR000832">
    <property type="entry name" value="GPCR_2_secretin-like"/>
</dbReference>
<dbReference type="Pfam" id="PF00002">
    <property type="entry name" value="7tm_2"/>
    <property type="match status" value="1"/>
</dbReference>
<evidence type="ECO:0000256" key="7">
    <source>
        <dbReference type="ARBA" id="ARBA00023157"/>
    </source>
</evidence>
<evidence type="ECO:0000259" key="13">
    <source>
        <dbReference type="PROSITE" id="PS50221"/>
    </source>
</evidence>
<dbReference type="GO" id="GO:0005886">
    <property type="term" value="C:plasma membrane"/>
    <property type="evidence" value="ECO:0007669"/>
    <property type="project" value="TreeGrafter"/>
</dbReference>
<evidence type="ECO:0000259" key="12">
    <source>
        <dbReference type="PROSITE" id="PS50041"/>
    </source>
</evidence>
<dbReference type="PROSITE" id="PS50041">
    <property type="entry name" value="C_TYPE_LECTIN_2"/>
    <property type="match status" value="1"/>
</dbReference>
<dbReference type="InterPro" id="IPR057244">
    <property type="entry name" value="GAIN_B"/>
</dbReference>
<dbReference type="SMART" id="SM00303">
    <property type="entry name" value="GPS"/>
    <property type="match status" value="1"/>
</dbReference>
<feature type="transmembrane region" description="Helical" evidence="10">
    <location>
        <begin position="712"/>
        <end position="733"/>
    </location>
</feature>
<keyword evidence="4 11" id="KW-0732">Signal</keyword>
<dbReference type="Gene3D" id="2.60.220.50">
    <property type="match status" value="1"/>
</dbReference>
<dbReference type="PROSITE" id="PS50261">
    <property type="entry name" value="G_PROTEIN_RECEP_F2_4"/>
    <property type="match status" value="1"/>
</dbReference>
<dbReference type="SUPFAM" id="SSF56436">
    <property type="entry name" value="C-type lectin-like"/>
    <property type="match status" value="1"/>
</dbReference>
<feature type="transmembrane region" description="Helical" evidence="10">
    <location>
        <begin position="667"/>
        <end position="691"/>
    </location>
</feature>